<keyword evidence="2" id="KW-0067">ATP-binding</keyword>
<keyword evidence="2" id="KW-0547">Nucleotide-binding</keyword>
<reference evidence="4 5" key="1">
    <citation type="submission" date="2024-05" db="EMBL/GenBank/DDBJ databases">
        <title>Sphingomonas sp. HF-S3 16S ribosomal RNA gene Genome sequencing and assembly.</title>
        <authorList>
            <person name="Lee H."/>
        </authorList>
    </citation>
    <scope>NUCLEOTIDE SEQUENCE [LARGE SCALE GENOMIC DNA]</scope>
    <source>
        <strain evidence="4 5">HF-S3</strain>
    </source>
</reference>
<dbReference type="PANTHER" id="PTHR23074:SF17">
    <property type="entry name" value="FIDGETIN-LIKE PROTEIN 1"/>
    <property type="match status" value="1"/>
</dbReference>
<protein>
    <submittedName>
        <fullName evidence="4">AAA family ATPase</fullName>
    </submittedName>
</protein>
<dbReference type="CDD" id="cd19481">
    <property type="entry name" value="RecA-like_protease"/>
    <property type="match status" value="1"/>
</dbReference>
<comment type="caution">
    <text evidence="4">The sequence shown here is derived from an EMBL/GenBank/DDBJ whole genome shotgun (WGS) entry which is preliminary data.</text>
</comment>
<dbReference type="InterPro" id="IPR003960">
    <property type="entry name" value="ATPase_AAA_CS"/>
</dbReference>
<evidence type="ECO:0000256" key="2">
    <source>
        <dbReference type="RuleBase" id="RU003651"/>
    </source>
</evidence>
<dbReference type="RefSeq" id="WP_346245876.1">
    <property type="nucleotide sequence ID" value="NZ_JBDIZK010000003.1"/>
</dbReference>
<evidence type="ECO:0000313" key="4">
    <source>
        <dbReference type="EMBL" id="MEN3746885.1"/>
    </source>
</evidence>
<evidence type="ECO:0000259" key="3">
    <source>
        <dbReference type="SMART" id="SM00382"/>
    </source>
</evidence>
<feature type="domain" description="AAA+ ATPase" evidence="3">
    <location>
        <begin position="452"/>
        <end position="580"/>
    </location>
</feature>
<evidence type="ECO:0000313" key="5">
    <source>
        <dbReference type="Proteomes" id="UP001427805"/>
    </source>
</evidence>
<organism evidence="4 5">
    <name type="scientific">Sphingomonas rustica</name>
    <dbReference type="NCBI Taxonomy" id="3103142"/>
    <lineage>
        <taxon>Bacteria</taxon>
        <taxon>Pseudomonadati</taxon>
        <taxon>Pseudomonadota</taxon>
        <taxon>Alphaproteobacteria</taxon>
        <taxon>Sphingomonadales</taxon>
        <taxon>Sphingomonadaceae</taxon>
        <taxon>Sphingomonas</taxon>
    </lineage>
</organism>
<dbReference type="InterPro" id="IPR003593">
    <property type="entry name" value="AAA+_ATPase"/>
</dbReference>
<dbReference type="PANTHER" id="PTHR23074">
    <property type="entry name" value="AAA DOMAIN-CONTAINING"/>
    <property type="match status" value="1"/>
</dbReference>
<sequence>MNEFTIVRSVLLRATRDVAGKSALAKAILAWAEPHFGWLTGSKEKTGFRALIRSVEQQDRATDPVELPLRQAATLARVLGLAPDAELLLALCVAADRCPRATRLVQVLRDNGVDVPSLLAEVAGTELHALRRSPIFRLGLIRLVVNRAGQVEIDIAWTLDRLLDRPDDSEEALIEIVVGLRQRAQLEPSDFVGHEDRIGLLRRLLAGALASRAPGINILIHGPPGTGKTELARTLGQAAGADLFSVGEADEDGDEPTRCDRVAALQLAHRVVAGRGDTVLLFDEMEDLIGDTQRAQGGDWFSRREGSKLFINRMLETNAVPVIWTTNAIGNVDPAILRRMSYVFELGLPGRKAGQRMLSRIEQDEGVVLDAAVAGLVAAAPEAATVLRVAARAGKLAGEGGDTAAFAGSLSRALRGGARVLEGLSTVDLDLFEGDLPLAPLFDRITGPDAPCDVSLLLTGPPGTGKTALAGHLAVALDRPLIVKRASDLLSKWVGGTEANIAGAFEEALRDEAVLFFDEADSLLYDRSTASRSWEVSQVNEMLTWLDRHPLPFVAASNFAGRLDPAALRRFVFKLDLQPLGPMRSAMAFERFFGVAAPVELCEIAGLTPGDFAVVRRQLRFVEPPCAAAIVDRLRAEVAAKPGASGRLGF</sequence>
<dbReference type="EMBL" id="JBDIZK010000003">
    <property type="protein sequence ID" value="MEN3746885.1"/>
    <property type="molecule type" value="Genomic_DNA"/>
</dbReference>
<keyword evidence="5" id="KW-1185">Reference proteome</keyword>
<dbReference type="SUPFAM" id="SSF52540">
    <property type="entry name" value="P-loop containing nucleoside triphosphate hydrolases"/>
    <property type="match status" value="2"/>
</dbReference>
<evidence type="ECO:0000256" key="1">
    <source>
        <dbReference type="ARBA" id="ARBA00006914"/>
    </source>
</evidence>
<name>A0ABV0B5P2_9SPHN</name>
<feature type="domain" description="AAA+ ATPase" evidence="3">
    <location>
        <begin position="214"/>
        <end position="350"/>
    </location>
</feature>
<accession>A0ABV0B5P2</accession>
<comment type="similarity">
    <text evidence="1 2">Belongs to the AAA ATPase family.</text>
</comment>
<dbReference type="PROSITE" id="PS00674">
    <property type="entry name" value="AAA"/>
    <property type="match status" value="1"/>
</dbReference>
<dbReference type="Pfam" id="PF00004">
    <property type="entry name" value="AAA"/>
    <property type="match status" value="2"/>
</dbReference>
<dbReference type="SMART" id="SM00382">
    <property type="entry name" value="AAA"/>
    <property type="match status" value="2"/>
</dbReference>
<dbReference type="InterPro" id="IPR027417">
    <property type="entry name" value="P-loop_NTPase"/>
</dbReference>
<dbReference type="Gene3D" id="3.40.50.300">
    <property type="entry name" value="P-loop containing nucleotide triphosphate hydrolases"/>
    <property type="match status" value="2"/>
</dbReference>
<dbReference type="InterPro" id="IPR050304">
    <property type="entry name" value="MT-severing_AAA_ATPase"/>
</dbReference>
<proteinExistence type="inferred from homology"/>
<dbReference type="Proteomes" id="UP001427805">
    <property type="component" value="Unassembled WGS sequence"/>
</dbReference>
<dbReference type="InterPro" id="IPR003959">
    <property type="entry name" value="ATPase_AAA_core"/>
</dbReference>
<gene>
    <name evidence="4" type="ORF">TPR58_06885</name>
</gene>